<keyword evidence="6" id="KW-0204">Cytolysis</keyword>
<evidence type="ECO:0000256" key="1">
    <source>
        <dbReference type="ARBA" id="ARBA00004613"/>
    </source>
</evidence>
<dbReference type="Ensembl" id="ENSPRET00000014159.1">
    <property type="protein sequence ID" value="ENSPREP00000014014.1"/>
    <property type="gene ID" value="ENSPREG00000009521.1"/>
</dbReference>
<evidence type="ECO:0000256" key="2">
    <source>
        <dbReference type="ARBA" id="ARBA00006480"/>
    </source>
</evidence>
<evidence type="ECO:0000256" key="3">
    <source>
        <dbReference type="ARBA" id="ARBA00022525"/>
    </source>
</evidence>
<accession>A0A3P9NWR6</accession>
<dbReference type="InterPro" id="IPR001870">
    <property type="entry name" value="B30.2/SPRY"/>
</dbReference>
<dbReference type="SUPFAM" id="SSF49899">
    <property type="entry name" value="Concanavalin A-like lectins/glucanases"/>
    <property type="match status" value="1"/>
</dbReference>
<keyword evidence="4" id="KW-0800">Toxin</keyword>
<comment type="subcellular location">
    <subcellularLocation>
        <location evidence="1">Secreted</location>
    </subcellularLocation>
</comment>
<dbReference type="Bgee" id="ENSPREG00000009521">
    <property type="expression patterns" value="Expressed in caudal fin and 1 other cell type or tissue"/>
</dbReference>
<dbReference type="Pfam" id="PF18078">
    <property type="entry name" value="Thioredoxin_11"/>
    <property type="match status" value="1"/>
</dbReference>
<dbReference type="AlphaFoldDB" id="A0A3P9NWR6"/>
<dbReference type="PANTHER" id="PTHR31594">
    <property type="entry name" value="AIG1-TYPE G DOMAIN-CONTAINING PROTEIN"/>
    <property type="match status" value="1"/>
</dbReference>
<proteinExistence type="inferred from homology"/>
<dbReference type="Pfam" id="PF21109">
    <property type="entry name" value="Stonustoxin_helical"/>
    <property type="match status" value="1"/>
</dbReference>
<organism evidence="8 9">
    <name type="scientific">Poecilia reticulata</name>
    <name type="common">Guppy</name>
    <name type="synonym">Acanthophacelus reticulatus</name>
    <dbReference type="NCBI Taxonomy" id="8081"/>
    <lineage>
        <taxon>Eukaryota</taxon>
        <taxon>Metazoa</taxon>
        <taxon>Chordata</taxon>
        <taxon>Craniata</taxon>
        <taxon>Vertebrata</taxon>
        <taxon>Euteleostomi</taxon>
        <taxon>Actinopterygii</taxon>
        <taxon>Neopterygii</taxon>
        <taxon>Teleostei</taxon>
        <taxon>Neoteleostei</taxon>
        <taxon>Acanthomorphata</taxon>
        <taxon>Ovalentaria</taxon>
        <taxon>Atherinomorphae</taxon>
        <taxon>Cyprinodontiformes</taxon>
        <taxon>Poeciliidae</taxon>
        <taxon>Poeciliinae</taxon>
        <taxon>Poecilia</taxon>
    </lineage>
</organism>
<name>A0A3P9NWR6_POERE</name>
<feature type="domain" description="B30.2/SPRY" evidence="7">
    <location>
        <begin position="539"/>
        <end position="734"/>
    </location>
</feature>
<dbReference type="GO" id="GO:0090729">
    <property type="term" value="F:toxin activity"/>
    <property type="evidence" value="ECO:0007669"/>
    <property type="project" value="UniProtKB-KW"/>
</dbReference>
<keyword evidence="3" id="KW-0964">Secreted</keyword>
<comment type="similarity">
    <text evidence="2">Belongs to the SNTX/VTX toxin family.</text>
</comment>
<dbReference type="Gene3D" id="2.60.120.920">
    <property type="match status" value="1"/>
</dbReference>
<dbReference type="Proteomes" id="UP000242638">
    <property type="component" value="Unassembled WGS sequence"/>
</dbReference>
<dbReference type="InterPro" id="IPR048997">
    <property type="entry name" value="Stonustoxin-like_helical"/>
</dbReference>
<reference evidence="8" key="3">
    <citation type="submission" date="2025-09" db="UniProtKB">
        <authorList>
            <consortium name="Ensembl"/>
        </authorList>
    </citation>
    <scope>IDENTIFICATION</scope>
    <source>
        <strain evidence="8">Guanapo</strain>
    </source>
</reference>
<dbReference type="PRINTS" id="PR01407">
    <property type="entry name" value="BUTYPHLNCDUF"/>
</dbReference>
<evidence type="ECO:0000256" key="5">
    <source>
        <dbReference type="ARBA" id="ARBA00022735"/>
    </source>
</evidence>
<keyword evidence="5" id="KW-0354">Hemolysis</keyword>
<sequence>MYVFFLSGRSILQFELWMFLPHDCYNFSLENNDHVWVLHKLSCSTVYIYIMKMKCDFPFTGFTLWERESIKTYLSSQVHPSSSYEISTSDSFESKSSLLDVNVSLRASFLSGMVEVGGSAGFLNDNKKFKNQSRVTFQYKTTTFYDRLNLSLFQAVKLQDKDLVEKSDATHVVTGILYGANAFFVFDSERLESSSIETIQATMSAAVNKIPSFNMEVKADMKLTKEERDAINKFTCKFYGDFILEKNPTTFEDAVTTFSKLPQLLGETKKNSVPVKVWLTPLEDLGVTGAKLKDTLSSGLVRKFCNSLESIKEMERRCREAQEEKVVESFPQIRKKLKVFENNCNDYTSNLSRAIQKKIPLIRDGKEDEKCVEQLLDQQEKSPFNHTTLDAWLDNAEREINIIMSCLDIMEGVRTVPDEKSLDREALAAGVADLYCFVFSSVETDDPFLDQMTSYLSKDQTKPPPSVTPPRKDQWFFSNEVVANMRKKATEFTSAAKQLGGNRRFRFLAAAVPNKKFTGGTVYQFRDGSLKTVDFSRPDVPDVTAPLDRRDLAWYHCSLTLDPRTCNGWLNLSDGNRKATCGPEQQYPDNHQRFDVHTQVLCEQALTGRRYFEAEFSTGPKNKSGVALVYNSMQRKGKEVVSSFGENPASWYFGVHNTELSAWHNGKIWSTSVPAGGCSRVGVYLDWPRGSLSFYLVSSNSLTHMYTFRATFTEPLYPGLYAYHISNFASFTPM</sequence>
<keyword evidence="9" id="KW-1185">Reference proteome</keyword>
<evidence type="ECO:0000256" key="4">
    <source>
        <dbReference type="ARBA" id="ARBA00022656"/>
    </source>
</evidence>
<dbReference type="InterPro" id="IPR040581">
    <property type="entry name" value="Thioredoxin_11"/>
</dbReference>
<dbReference type="STRING" id="8081.ENSPREP00000014014"/>
<dbReference type="InterPro" id="IPR043136">
    <property type="entry name" value="B30.2/SPRY_sf"/>
</dbReference>
<dbReference type="SMART" id="SM00589">
    <property type="entry name" value="PRY"/>
    <property type="match status" value="1"/>
</dbReference>
<dbReference type="PANTHER" id="PTHR31594:SF16">
    <property type="entry name" value="SI:CH211-281L24.3"/>
    <property type="match status" value="1"/>
</dbReference>
<evidence type="ECO:0000259" key="7">
    <source>
        <dbReference type="PROSITE" id="PS50188"/>
    </source>
</evidence>
<evidence type="ECO:0000313" key="8">
    <source>
        <dbReference type="Ensembl" id="ENSPREP00000014014.1"/>
    </source>
</evidence>
<dbReference type="SMART" id="SM00449">
    <property type="entry name" value="SPRY"/>
    <property type="match status" value="1"/>
</dbReference>
<reference evidence="9" key="1">
    <citation type="submission" date="2013-11" db="EMBL/GenBank/DDBJ databases">
        <title>The genomic landscape of the Guanapo guppy.</title>
        <authorList>
            <person name="Kuenstner A."/>
            <person name="Dreyer C."/>
        </authorList>
    </citation>
    <scope>NUCLEOTIDE SEQUENCE</scope>
    <source>
        <strain evidence="9">Guanapo</strain>
    </source>
</reference>
<dbReference type="InterPro" id="IPR052090">
    <property type="entry name" value="Cytolytic_pore-forming_toxin"/>
</dbReference>
<evidence type="ECO:0000256" key="6">
    <source>
        <dbReference type="ARBA" id="ARBA00022852"/>
    </source>
</evidence>
<dbReference type="Pfam" id="PF00622">
    <property type="entry name" value="SPRY"/>
    <property type="match status" value="1"/>
</dbReference>
<dbReference type="GO" id="GO:0005576">
    <property type="term" value="C:extracellular region"/>
    <property type="evidence" value="ECO:0007669"/>
    <property type="project" value="UniProtKB-SubCell"/>
</dbReference>
<evidence type="ECO:0000313" key="9">
    <source>
        <dbReference type="Proteomes" id="UP000242638"/>
    </source>
</evidence>
<dbReference type="GO" id="GO:0031640">
    <property type="term" value="P:killing of cells of another organism"/>
    <property type="evidence" value="ECO:0007669"/>
    <property type="project" value="UniProtKB-KW"/>
</dbReference>
<protein>
    <submittedName>
        <fullName evidence="8">Neoverrucotoxin subunit alpha-like</fullName>
    </submittedName>
</protein>
<reference evidence="8" key="2">
    <citation type="submission" date="2025-08" db="UniProtKB">
        <authorList>
            <consortium name="Ensembl"/>
        </authorList>
    </citation>
    <scope>IDENTIFICATION</scope>
    <source>
        <strain evidence="8">Guanapo</strain>
    </source>
</reference>
<dbReference type="InterPro" id="IPR006574">
    <property type="entry name" value="PRY"/>
</dbReference>
<dbReference type="InterPro" id="IPR013320">
    <property type="entry name" value="ConA-like_dom_sf"/>
</dbReference>
<dbReference type="InterPro" id="IPR003877">
    <property type="entry name" value="SPRY_dom"/>
</dbReference>
<dbReference type="GeneTree" id="ENSGT00390000014380"/>
<dbReference type="PROSITE" id="PS50188">
    <property type="entry name" value="B302_SPRY"/>
    <property type="match status" value="1"/>
</dbReference>
<dbReference type="OMA" id="EINIIMS"/>
<dbReference type="InterPro" id="IPR003879">
    <property type="entry name" value="Butyrophylin_SPRY"/>
</dbReference>
<dbReference type="Pfam" id="PF13765">
    <property type="entry name" value="PRY"/>
    <property type="match status" value="1"/>
</dbReference>